<dbReference type="AlphaFoldDB" id="A0AAV7FAK3"/>
<evidence type="ECO:0000313" key="3">
    <source>
        <dbReference type="Proteomes" id="UP000825729"/>
    </source>
</evidence>
<name>A0AAV7FAK3_ARIFI</name>
<dbReference type="InterPro" id="IPR050951">
    <property type="entry name" value="Retrovirus_Pol_polyprotein"/>
</dbReference>
<dbReference type="SUPFAM" id="SSF53098">
    <property type="entry name" value="Ribonuclease H-like"/>
    <property type="match status" value="1"/>
</dbReference>
<comment type="caution">
    <text evidence="2">The sequence shown here is derived from an EMBL/GenBank/DDBJ whole genome shotgun (WGS) entry which is preliminary data.</text>
</comment>
<dbReference type="PANTHER" id="PTHR37984:SF5">
    <property type="entry name" value="PROTEIN NYNRIN-LIKE"/>
    <property type="match status" value="1"/>
</dbReference>
<organism evidence="2 3">
    <name type="scientific">Aristolochia fimbriata</name>
    <name type="common">White veined hardy Dutchman's pipe vine</name>
    <dbReference type="NCBI Taxonomy" id="158543"/>
    <lineage>
        <taxon>Eukaryota</taxon>
        <taxon>Viridiplantae</taxon>
        <taxon>Streptophyta</taxon>
        <taxon>Embryophyta</taxon>
        <taxon>Tracheophyta</taxon>
        <taxon>Spermatophyta</taxon>
        <taxon>Magnoliopsida</taxon>
        <taxon>Magnoliidae</taxon>
        <taxon>Piperales</taxon>
        <taxon>Aristolochiaceae</taxon>
        <taxon>Aristolochia</taxon>
    </lineage>
</organism>
<dbReference type="Pfam" id="PF17921">
    <property type="entry name" value="Integrase_H2C2"/>
    <property type="match status" value="1"/>
</dbReference>
<feature type="domain" description="Integrase catalytic" evidence="1">
    <location>
        <begin position="98"/>
        <end position="180"/>
    </location>
</feature>
<dbReference type="GO" id="GO:0015074">
    <property type="term" value="P:DNA integration"/>
    <property type="evidence" value="ECO:0007669"/>
    <property type="project" value="InterPro"/>
</dbReference>
<dbReference type="Gene3D" id="1.10.340.70">
    <property type="match status" value="1"/>
</dbReference>
<keyword evidence="3" id="KW-1185">Reference proteome</keyword>
<proteinExistence type="predicted"/>
<sequence length="180" mass="20841">MIGRTRKFWLDDGLLKTKGGRLYVPKHDSMRKDILRECHDTLWAGHPGQRRTIALVTRHFYWPGLEEDVEEYVRTCLVCQQDKVERRRPGCLLDPLPIPSRPWVSVSMDFISNLRRTEGVDAIMVVVDRFSKYGTFVVVSADCTAEEAVKAFMSNIVKHWGVPCTIISDRDPRFTGKFWI</sequence>
<dbReference type="FunFam" id="1.10.340.70:FF:000001">
    <property type="entry name" value="Retrovirus-related Pol polyprotein from transposon gypsy-like Protein"/>
    <property type="match status" value="1"/>
</dbReference>
<reference evidence="2 3" key="1">
    <citation type="submission" date="2021-07" db="EMBL/GenBank/DDBJ databases">
        <title>The Aristolochia fimbriata genome: insights into angiosperm evolution, floral development and chemical biosynthesis.</title>
        <authorList>
            <person name="Jiao Y."/>
        </authorList>
    </citation>
    <scope>NUCLEOTIDE SEQUENCE [LARGE SCALE GENOMIC DNA]</scope>
    <source>
        <strain evidence="2">IBCAS-2021</strain>
        <tissue evidence="2">Leaf</tissue>
    </source>
</reference>
<accession>A0AAV7FAK3</accession>
<evidence type="ECO:0000259" key="1">
    <source>
        <dbReference type="PROSITE" id="PS50994"/>
    </source>
</evidence>
<dbReference type="InterPro" id="IPR012337">
    <property type="entry name" value="RNaseH-like_sf"/>
</dbReference>
<dbReference type="PANTHER" id="PTHR37984">
    <property type="entry name" value="PROTEIN CBG26694"/>
    <property type="match status" value="1"/>
</dbReference>
<gene>
    <name evidence="2" type="ORF">H6P81_002646</name>
</gene>
<dbReference type="Proteomes" id="UP000825729">
    <property type="component" value="Unassembled WGS sequence"/>
</dbReference>
<dbReference type="PROSITE" id="PS50994">
    <property type="entry name" value="INTEGRASE"/>
    <property type="match status" value="1"/>
</dbReference>
<dbReference type="GO" id="GO:0003676">
    <property type="term" value="F:nucleic acid binding"/>
    <property type="evidence" value="ECO:0007669"/>
    <property type="project" value="InterPro"/>
</dbReference>
<dbReference type="Gene3D" id="3.30.420.10">
    <property type="entry name" value="Ribonuclease H-like superfamily/Ribonuclease H"/>
    <property type="match status" value="1"/>
</dbReference>
<dbReference type="EMBL" id="JAINDJ010000002">
    <property type="protein sequence ID" value="KAG9458138.1"/>
    <property type="molecule type" value="Genomic_DNA"/>
</dbReference>
<dbReference type="InterPro" id="IPR041588">
    <property type="entry name" value="Integrase_H2C2"/>
</dbReference>
<protein>
    <recommendedName>
        <fullName evidence="1">Integrase catalytic domain-containing protein</fullName>
    </recommendedName>
</protein>
<evidence type="ECO:0000313" key="2">
    <source>
        <dbReference type="EMBL" id="KAG9458138.1"/>
    </source>
</evidence>
<dbReference type="InterPro" id="IPR036397">
    <property type="entry name" value="RNaseH_sf"/>
</dbReference>
<dbReference type="InterPro" id="IPR001584">
    <property type="entry name" value="Integrase_cat-core"/>
</dbReference>